<gene>
    <name evidence="1" type="ORF">C7B43_11035</name>
</gene>
<evidence type="ECO:0000313" key="2">
    <source>
        <dbReference type="Proteomes" id="UP000242699"/>
    </source>
</evidence>
<comment type="caution">
    <text evidence="1">The sequence shown here is derived from an EMBL/GenBank/DDBJ whole genome shotgun (WGS) entry which is preliminary data.</text>
</comment>
<sequence length="71" mass="7513">MNEENAKAERGAFTGSPPLYWIKNLVRMISCGVSGIDALGNSGSVPPSGTSSLPQAWHHLLGMTMDGILNK</sequence>
<proteinExistence type="predicted"/>
<dbReference type="AlphaFoldDB" id="A0A2T2WZS1"/>
<dbReference type="EMBL" id="PXYT01000024">
    <property type="protein sequence ID" value="PSR27733.1"/>
    <property type="molecule type" value="Genomic_DNA"/>
</dbReference>
<protein>
    <submittedName>
        <fullName evidence="1">Uncharacterized protein</fullName>
    </submittedName>
</protein>
<dbReference type="Proteomes" id="UP000242699">
    <property type="component" value="Unassembled WGS sequence"/>
</dbReference>
<reference evidence="1 2" key="1">
    <citation type="journal article" date="2014" name="BMC Genomics">
        <title>Comparison of environmental and isolate Sulfobacillus genomes reveals diverse carbon, sulfur, nitrogen, and hydrogen metabolisms.</title>
        <authorList>
            <person name="Justice N.B."/>
            <person name="Norman A."/>
            <person name="Brown C.T."/>
            <person name="Singh A."/>
            <person name="Thomas B.C."/>
            <person name="Banfield J.F."/>
        </authorList>
    </citation>
    <scope>NUCLEOTIDE SEQUENCE [LARGE SCALE GENOMIC DNA]</scope>
    <source>
        <strain evidence="1">AMDSBA1</strain>
    </source>
</reference>
<accession>A0A2T2WZS1</accession>
<organism evidence="1 2">
    <name type="scientific">Sulfobacillus benefaciens</name>
    <dbReference type="NCBI Taxonomy" id="453960"/>
    <lineage>
        <taxon>Bacteria</taxon>
        <taxon>Bacillati</taxon>
        <taxon>Bacillota</taxon>
        <taxon>Clostridia</taxon>
        <taxon>Eubacteriales</taxon>
        <taxon>Clostridiales Family XVII. Incertae Sedis</taxon>
        <taxon>Sulfobacillus</taxon>
    </lineage>
</organism>
<name>A0A2T2WZS1_9FIRM</name>
<evidence type="ECO:0000313" key="1">
    <source>
        <dbReference type="EMBL" id="PSR27733.1"/>
    </source>
</evidence>